<keyword evidence="5 9" id="KW-0812">Transmembrane</keyword>
<feature type="transmembrane region" description="Helical" evidence="9">
    <location>
        <begin position="191"/>
        <end position="211"/>
    </location>
</feature>
<feature type="transmembrane region" description="Helical" evidence="9">
    <location>
        <begin position="297"/>
        <end position="316"/>
    </location>
</feature>
<feature type="transmembrane region" description="Helical" evidence="9">
    <location>
        <begin position="32"/>
        <end position="52"/>
    </location>
</feature>
<dbReference type="RefSeq" id="WP_095237375.1">
    <property type="nucleotide sequence ID" value="NZ_JAUTIR010000025.1"/>
</dbReference>
<sequence length="436" mass="47055">MNKLSDKIATWLAPVANKFANQRHLGAVRDGFILLIPLVIVASFFILINNVVLDPDNGILKNVIDLSQFKGIGTQVYNGTLGFLSIFVAFTVAYKLAVSYGKDGVIPGVMSVAVLVTMFPSVLEVTPLNSEAAVQVTGIITQTETSATGLLFAIISALLGTELFLKLQENKRFRISLPESVPPAVSRSFEALIPAFVTLSFFGTLVFLLQSMFGLGLQEIVTEVIQVPLKAIFQGLIGINVVMTFQNLLWGMGIHGTFVLGPITEPTLLTAIQENINAFQTNLEIPNIVTKPFIDSFAMLGGGGCTIGLIIAIFIASKRAEYREVAKFSLAPGLFNINEPLMFGLPVILNPILAIPLILVPLVNLNIAYMATSLGFISKTVVMVPWTTPPVLSAFLSTAGDWRAALLTVLLIGISVFIYLPFVIAANKVANEERSR</sequence>
<dbReference type="PANTHER" id="PTHR33989">
    <property type="match status" value="1"/>
</dbReference>
<dbReference type="PROSITE" id="PS51105">
    <property type="entry name" value="PTS_EIIC_TYPE_3"/>
    <property type="match status" value="1"/>
</dbReference>
<dbReference type="PIRSF" id="PIRSF006351">
    <property type="entry name" value="PTS_EIIC-Cellobiose"/>
    <property type="match status" value="1"/>
</dbReference>
<comment type="function">
    <text evidence="8">The phosphoenolpyruvate-dependent sugar phosphotransferase system (PTS), a major carbohydrate active -transport system, catalyzes the phosphorylation of incoming sugar substrates concomitant with their translocation across the cell membrane.</text>
</comment>
<dbReference type="NCBIfam" id="TIGR00410">
    <property type="entry name" value="lacE"/>
    <property type="match status" value="1"/>
</dbReference>
<dbReference type="EMBL" id="NPCC01000045">
    <property type="protein sequence ID" value="PAE86900.1"/>
    <property type="molecule type" value="Genomic_DNA"/>
</dbReference>
<feature type="transmembrane region" description="Helical" evidence="9">
    <location>
        <begin position="231"/>
        <end position="250"/>
    </location>
</feature>
<keyword evidence="3 8" id="KW-1003">Cell membrane</keyword>
<dbReference type="GO" id="GO:0005886">
    <property type="term" value="C:plasma membrane"/>
    <property type="evidence" value="ECO:0007669"/>
    <property type="project" value="UniProtKB-SubCell"/>
</dbReference>
<proteinExistence type="predicted"/>
<reference evidence="11 12" key="1">
    <citation type="submission" date="2017-07" db="EMBL/GenBank/DDBJ databases">
        <title>Isolation and whole genome analysis of endospore-forming bacteria from heroin.</title>
        <authorList>
            <person name="Kalinowski J."/>
            <person name="Ahrens B."/>
            <person name="Al-Dilaimi A."/>
            <person name="Winkler A."/>
            <person name="Wibberg D."/>
            <person name="Schleenbecker U."/>
            <person name="Ruckert C."/>
            <person name="Wolfel R."/>
            <person name="Grass G."/>
        </authorList>
    </citation>
    <scope>NUCLEOTIDE SEQUENCE [LARGE SCALE GENOMIC DNA]</scope>
    <source>
        <strain evidence="11 12">7539</strain>
    </source>
</reference>
<dbReference type="InterPro" id="IPR004796">
    <property type="entry name" value="PTS_IIC_cello"/>
</dbReference>
<name>A0A268NV04_SHOCL</name>
<dbReference type="GO" id="GO:0009401">
    <property type="term" value="P:phosphoenolpyruvate-dependent sugar phosphotransferase system"/>
    <property type="evidence" value="ECO:0007669"/>
    <property type="project" value="InterPro"/>
</dbReference>
<protein>
    <recommendedName>
        <fullName evidence="8">Permease IIC component</fullName>
    </recommendedName>
</protein>
<dbReference type="GO" id="GO:0008982">
    <property type="term" value="F:protein-N(PI)-phosphohistidine-sugar phosphotransferase activity"/>
    <property type="evidence" value="ECO:0007669"/>
    <property type="project" value="UniProtKB-UniRule"/>
</dbReference>
<evidence type="ECO:0000256" key="3">
    <source>
        <dbReference type="ARBA" id="ARBA00022475"/>
    </source>
</evidence>
<evidence type="ECO:0000256" key="2">
    <source>
        <dbReference type="ARBA" id="ARBA00022448"/>
    </source>
</evidence>
<dbReference type="InterPro" id="IPR004501">
    <property type="entry name" value="PTS_EIIC_3"/>
</dbReference>
<comment type="caution">
    <text evidence="11">The sequence shown here is derived from an EMBL/GenBank/DDBJ whole genome shotgun (WGS) entry which is preliminary data.</text>
</comment>
<accession>A0A268NV04</accession>
<keyword evidence="7 8" id="KW-0472">Membrane</keyword>
<dbReference type="AlphaFoldDB" id="A0A268NV04"/>
<dbReference type="GO" id="GO:1901264">
    <property type="term" value="P:carbohydrate derivative transport"/>
    <property type="evidence" value="ECO:0007669"/>
    <property type="project" value="TreeGrafter"/>
</dbReference>
<gene>
    <name evidence="11" type="ORF">CHH72_21475</name>
</gene>
<feature type="transmembrane region" description="Helical" evidence="9">
    <location>
        <begin position="367"/>
        <end position="386"/>
    </location>
</feature>
<evidence type="ECO:0000313" key="11">
    <source>
        <dbReference type="EMBL" id="PAE86900.1"/>
    </source>
</evidence>
<feature type="transmembrane region" description="Helical" evidence="9">
    <location>
        <begin position="105"/>
        <end position="126"/>
    </location>
</feature>
<feature type="transmembrane region" description="Helical" evidence="9">
    <location>
        <begin position="341"/>
        <end position="360"/>
    </location>
</feature>
<comment type="subcellular location">
    <subcellularLocation>
        <location evidence="1">Cell membrane</location>
        <topology evidence="1">Multi-pass membrane protein</topology>
    </subcellularLocation>
</comment>
<dbReference type="Pfam" id="PF02378">
    <property type="entry name" value="PTS_EIIC"/>
    <property type="match status" value="1"/>
</dbReference>
<keyword evidence="6 9" id="KW-1133">Transmembrane helix</keyword>
<evidence type="ECO:0000256" key="8">
    <source>
        <dbReference type="PIRNR" id="PIRNR006351"/>
    </source>
</evidence>
<organism evidence="11 12">
    <name type="scientific">Shouchella clausii</name>
    <name type="common">Alkalihalobacillus clausii</name>
    <dbReference type="NCBI Taxonomy" id="79880"/>
    <lineage>
        <taxon>Bacteria</taxon>
        <taxon>Bacillati</taxon>
        <taxon>Bacillota</taxon>
        <taxon>Bacilli</taxon>
        <taxon>Bacillales</taxon>
        <taxon>Bacillaceae</taxon>
        <taxon>Shouchella</taxon>
    </lineage>
</organism>
<evidence type="ECO:0000256" key="9">
    <source>
        <dbReference type="SAM" id="Phobius"/>
    </source>
</evidence>
<evidence type="ECO:0000259" key="10">
    <source>
        <dbReference type="PROSITE" id="PS51105"/>
    </source>
</evidence>
<feature type="domain" description="PTS EIIC type-3" evidence="10">
    <location>
        <begin position="8"/>
        <end position="422"/>
    </location>
</feature>
<dbReference type="PANTHER" id="PTHR33989:SF10">
    <property type="entry name" value="PERMEASE IIC COMPONENT"/>
    <property type="match status" value="1"/>
</dbReference>
<evidence type="ECO:0000313" key="12">
    <source>
        <dbReference type="Proteomes" id="UP000216207"/>
    </source>
</evidence>
<feature type="transmembrane region" description="Helical" evidence="9">
    <location>
        <begin position="72"/>
        <end position="93"/>
    </location>
</feature>
<dbReference type="InterPro" id="IPR051088">
    <property type="entry name" value="PTS_Sugar-EIIC/EIIB"/>
</dbReference>
<evidence type="ECO:0000256" key="5">
    <source>
        <dbReference type="ARBA" id="ARBA00022692"/>
    </source>
</evidence>
<keyword evidence="2 8" id="KW-0813">Transport</keyword>
<evidence type="ECO:0000256" key="7">
    <source>
        <dbReference type="ARBA" id="ARBA00023136"/>
    </source>
</evidence>
<feature type="transmembrane region" description="Helical" evidence="9">
    <location>
        <begin position="146"/>
        <end position="165"/>
    </location>
</feature>
<feature type="transmembrane region" description="Helical" evidence="9">
    <location>
        <begin position="406"/>
        <end position="426"/>
    </location>
</feature>
<dbReference type="Proteomes" id="UP000216207">
    <property type="component" value="Unassembled WGS sequence"/>
</dbReference>
<evidence type="ECO:0000256" key="6">
    <source>
        <dbReference type="ARBA" id="ARBA00022989"/>
    </source>
</evidence>
<evidence type="ECO:0000256" key="4">
    <source>
        <dbReference type="ARBA" id="ARBA00022597"/>
    </source>
</evidence>
<keyword evidence="4 8" id="KW-0762">Sugar transport</keyword>
<evidence type="ECO:0000256" key="1">
    <source>
        <dbReference type="ARBA" id="ARBA00004651"/>
    </source>
</evidence>
<dbReference type="InterPro" id="IPR003352">
    <property type="entry name" value="PTS_EIIC"/>
</dbReference>